<name>A0ABT4LY57_9PROT</name>
<dbReference type="RefSeq" id="WP_269403322.1">
    <property type="nucleotide sequence ID" value="NZ_JAPWGW010000005.1"/>
</dbReference>
<dbReference type="EMBL" id="JAPWGW010000005">
    <property type="protein sequence ID" value="MCZ4299319.1"/>
    <property type="molecule type" value="Genomic_DNA"/>
</dbReference>
<dbReference type="Proteomes" id="UP001083770">
    <property type="component" value="Unassembled WGS sequence"/>
</dbReference>
<feature type="transmembrane region" description="Helical" evidence="9">
    <location>
        <begin position="21"/>
        <end position="47"/>
    </location>
</feature>
<comment type="similarity">
    <text evidence="2">Belongs to the fatty acid desaturase type 2 family.</text>
</comment>
<protein>
    <submittedName>
        <fullName evidence="10">Acyl-CoA desaturase</fullName>
    </submittedName>
</protein>
<comment type="caution">
    <text evidence="10">The sequence shown here is derived from an EMBL/GenBank/DDBJ whole genome shotgun (WGS) entry which is preliminary data.</text>
</comment>
<keyword evidence="7" id="KW-0443">Lipid metabolism</keyword>
<dbReference type="PANTHER" id="PTHR11351">
    <property type="entry name" value="ACYL-COA DESATURASE"/>
    <property type="match status" value="1"/>
</dbReference>
<evidence type="ECO:0000256" key="7">
    <source>
        <dbReference type="ARBA" id="ARBA00023098"/>
    </source>
</evidence>
<feature type="transmembrane region" description="Helical" evidence="9">
    <location>
        <begin position="53"/>
        <end position="74"/>
    </location>
</feature>
<evidence type="ECO:0000256" key="3">
    <source>
        <dbReference type="ARBA" id="ARBA00022692"/>
    </source>
</evidence>
<evidence type="ECO:0000256" key="9">
    <source>
        <dbReference type="SAM" id="Phobius"/>
    </source>
</evidence>
<keyword evidence="6" id="KW-0560">Oxidoreductase</keyword>
<keyword evidence="4" id="KW-0276">Fatty acid metabolism</keyword>
<comment type="subcellular location">
    <subcellularLocation>
        <location evidence="1">Membrane</location>
        <topology evidence="1">Multi-pass membrane protein</topology>
    </subcellularLocation>
</comment>
<evidence type="ECO:0000256" key="4">
    <source>
        <dbReference type="ARBA" id="ARBA00022832"/>
    </source>
</evidence>
<evidence type="ECO:0000256" key="5">
    <source>
        <dbReference type="ARBA" id="ARBA00022989"/>
    </source>
</evidence>
<gene>
    <name evidence="10" type="ORF">O4G74_14730</name>
</gene>
<evidence type="ECO:0000256" key="6">
    <source>
        <dbReference type="ARBA" id="ARBA00023002"/>
    </source>
</evidence>
<keyword evidence="8 9" id="KW-0472">Membrane</keyword>
<evidence type="ECO:0000256" key="1">
    <source>
        <dbReference type="ARBA" id="ARBA00004141"/>
    </source>
</evidence>
<sequence>MTKIPRSLAIPKSWKTIDMPSLFSAFIYPALGIALLTTMVALGFALTQIELKLWYIPLSLGVIAFTIFVCNAGIGPLHRIMQHRAGEMAWPAQVLTMVNLMIAMQGNVKDWVNYHSQHHRFADGPGDPHNPFESKRWAWVGWILFRDPKDTMRPMPIWLKNHPIIVWMDGFYNSISLVIHLLIPAIIYLIVWAAGGSLVLTGIIHASVVIGRAIQFHATTYGINVLGHLKTPAWADHAMALLTGGEAFHDHHHDEPVSALHRPRKGVWNRIVDYNGTMLLIYEKLGWVKGLKIAPRFA</sequence>
<keyword evidence="5 9" id="KW-1133">Transmembrane helix</keyword>
<keyword evidence="3 9" id="KW-0812">Transmembrane</keyword>
<evidence type="ECO:0000256" key="8">
    <source>
        <dbReference type="ARBA" id="ARBA00023136"/>
    </source>
</evidence>
<evidence type="ECO:0000313" key="10">
    <source>
        <dbReference type="EMBL" id="MCZ4299319.1"/>
    </source>
</evidence>
<organism evidence="10 11">
    <name type="scientific">Henriciella marina</name>
    <dbReference type="NCBI Taxonomy" id="453851"/>
    <lineage>
        <taxon>Bacteria</taxon>
        <taxon>Pseudomonadati</taxon>
        <taxon>Pseudomonadota</taxon>
        <taxon>Alphaproteobacteria</taxon>
        <taxon>Hyphomonadales</taxon>
        <taxon>Hyphomonadaceae</taxon>
        <taxon>Henriciella</taxon>
    </lineage>
</organism>
<evidence type="ECO:0000256" key="2">
    <source>
        <dbReference type="ARBA" id="ARBA00008749"/>
    </source>
</evidence>
<proteinExistence type="inferred from homology"/>
<feature type="transmembrane region" description="Helical" evidence="9">
    <location>
        <begin position="164"/>
        <end position="183"/>
    </location>
</feature>
<dbReference type="InterPro" id="IPR015876">
    <property type="entry name" value="Acyl-CoA_DS"/>
</dbReference>
<keyword evidence="11" id="KW-1185">Reference proteome</keyword>
<reference evidence="10" key="1">
    <citation type="submission" date="2022-12" db="EMBL/GenBank/DDBJ databases">
        <title>Bacterial isolates from different developmental stages of Nematostella vectensis.</title>
        <authorList>
            <person name="Fraune S."/>
        </authorList>
    </citation>
    <scope>NUCLEOTIDE SEQUENCE</scope>
    <source>
        <strain evidence="10">G21632-S1</strain>
    </source>
</reference>
<evidence type="ECO:0000313" key="11">
    <source>
        <dbReference type="Proteomes" id="UP001083770"/>
    </source>
</evidence>
<dbReference type="PRINTS" id="PR00075">
    <property type="entry name" value="FACDDSATRASE"/>
</dbReference>
<accession>A0ABT4LY57</accession>